<feature type="region of interest" description="Disordered" evidence="1">
    <location>
        <begin position="320"/>
        <end position="446"/>
    </location>
</feature>
<evidence type="ECO:0000313" key="3">
    <source>
        <dbReference type="Proteomes" id="UP000266723"/>
    </source>
</evidence>
<feature type="compositionally biased region" description="Basic and acidic residues" evidence="1">
    <location>
        <begin position="192"/>
        <end position="206"/>
    </location>
</feature>
<gene>
    <name evidence="2" type="ORF">DY000_02063937</name>
</gene>
<proteinExistence type="predicted"/>
<feature type="compositionally biased region" description="Acidic residues" evidence="1">
    <location>
        <begin position="114"/>
        <end position="129"/>
    </location>
</feature>
<feature type="compositionally biased region" description="Basic and acidic residues" evidence="1">
    <location>
        <begin position="413"/>
        <end position="423"/>
    </location>
</feature>
<reference evidence="2 3" key="1">
    <citation type="journal article" date="2020" name="BMC Genomics">
        <title>Intraspecific diversification of the crop wild relative Brassica cretica Lam. using demographic model selection.</title>
        <authorList>
            <person name="Kioukis A."/>
            <person name="Michalopoulou V.A."/>
            <person name="Briers L."/>
            <person name="Pirintsos S."/>
            <person name="Studholme D.J."/>
            <person name="Pavlidis P."/>
            <person name="Sarris P.F."/>
        </authorList>
    </citation>
    <scope>NUCLEOTIDE SEQUENCE [LARGE SCALE GENOMIC DNA]</scope>
    <source>
        <strain evidence="3">cv. PFS-1207/04</strain>
    </source>
</reference>
<feature type="compositionally biased region" description="Acidic residues" evidence="1">
    <location>
        <begin position="144"/>
        <end position="159"/>
    </location>
</feature>
<comment type="caution">
    <text evidence="2">The sequence shown here is derived from an EMBL/GenBank/DDBJ whole genome shotgun (WGS) entry which is preliminary data.</text>
</comment>
<evidence type="ECO:0000313" key="2">
    <source>
        <dbReference type="EMBL" id="KAF3517977.1"/>
    </source>
</evidence>
<protein>
    <recommendedName>
        <fullName evidence="4">Calmodulin-binding domain-containing protein</fullName>
    </recommendedName>
</protein>
<dbReference type="PANTHER" id="PTHR36005:SF1">
    <property type="entry name" value="DNA LIGASE-LIKE PROTEIN"/>
    <property type="match status" value="1"/>
</dbReference>
<name>A0ABQ7AUZ6_BRACR</name>
<feature type="compositionally biased region" description="Basic and acidic residues" evidence="1">
    <location>
        <begin position="98"/>
        <end position="111"/>
    </location>
</feature>
<sequence length="446" mass="49826">MVTDKQLSPIGGSSVPVPNRMLRLLKKATSISDLCPGSREADGEDLEKDGIEKDEMRSDLEGLGVEEGVNARKALDFDSVPELSPVIEDLGEKAEEVISEMETREETRVSEIDSASEESGEKIEEEMCEIETRVSESSVPEIDPASEETSEEGEEEIPEMETRVSESSVPEIDPAIEDLGEKIEEEISDLLREEARVSESSESGEKGDEEVVEMETEEEIINVWGSKGVRKKRPVVLEASDSQGKETKRSKKKTVDFDELPASMNMTKKERREYLDQLRAENQRLLRETRDAAFEPVPLVRKPISSVLEKIRRRKEEISKQFLSRKKSNSKDIDDGPYGEDVNDFEEVVIEEENEDVNLEFTSNQNPDGEDCLEDSAGPLGKSDSSTNKKAESNSTHQDPSLRSQTTNFGEELLEKTSTRSVEEVMTPPSVPANNLKRNPSPAPDK</sequence>
<organism evidence="2 3">
    <name type="scientific">Brassica cretica</name>
    <name type="common">Mustard</name>
    <dbReference type="NCBI Taxonomy" id="69181"/>
    <lineage>
        <taxon>Eukaryota</taxon>
        <taxon>Viridiplantae</taxon>
        <taxon>Streptophyta</taxon>
        <taxon>Embryophyta</taxon>
        <taxon>Tracheophyta</taxon>
        <taxon>Spermatophyta</taxon>
        <taxon>Magnoliopsida</taxon>
        <taxon>eudicotyledons</taxon>
        <taxon>Gunneridae</taxon>
        <taxon>Pentapetalae</taxon>
        <taxon>rosids</taxon>
        <taxon>malvids</taxon>
        <taxon>Brassicales</taxon>
        <taxon>Brassicaceae</taxon>
        <taxon>Brassiceae</taxon>
        <taxon>Brassica</taxon>
    </lineage>
</organism>
<dbReference type="Proteomes" id="UP000266723">
    <property type="component" value="Unassembled WGS sequence"/>
</dbReference>
<accession>A0ABQ7AUZ6</accession>
<dbReference type="EMBL" id="QGKV02001556">
    <property type="protein sequence ID" value="KAF3517977.1"/>
    <property type="molecule type" value="Genomic_DNA"/>
</dbReference>
<keyword evidence="3" id="KW-1185">Reference proteome</keyword>
<feature type="compositionally biased region" description="Acidic residues" evidence="1">
    <location>
        <begin position="335"/>
        <end position="358"/>
    </location>
</feature>
<dbReference type="PANTHER" id="PTHR36005">
    <property type="entry name" value="DNA LIGASE-LIKE PROTEIN"/>
    <property type="match status" value="1"/>
</dbReference>
<feature type="compositionally biased region" description="Polar residues" evidence="1">
    <location>
        <begin position="393"/>
        <end position="409"/>
    </location>
</feature>
<evidence type="ECO:0000256" key="1">
    <source>
        <dbReference type="SAM" id="MobiDB-lite"/>
    </source>
</evidence>
<feature type="region of interest" description="Disordered" evidence="1">
    <location>
        <begin position="235"/>
        <end position="270"/>
    </location>
</feature>
<feature type="region of interest" description="Disordered" evidence="1">
    <location>
        <begin position="98"/>
        <end position="171"/>
    </location>
</feature>
<feature type="region of interest" description="Disordered" evidence="1">
    <location>
        <begin position="33"/>
        <end position="52"/>
    </location>
</feature>
<feature type="region of interest" description="Disordered" evidence="1">
    <location>
        <begin position="192"/>
        <end position="214"/>
    </location>
</feature>
<evidence type="ECO:0008006" key="4">
    <source>
        <dbReference type="Google" id="ProtNLM"/>
    </source>
</evidence>